<evidence type="ECO:0000256" key="1">
    <source>
        <dbReference type="ARBA" id="ARBA00007764"/>
    </source>
</evidence>
<evidence type="ECO:0000313" key="2">
    <source>
        <dbReference type="EMBL" id="MDE45876.1"/>
    </source>
</evidence>
<reference evidence="2" key="1">
    <citation type="submission" date="2018-10" db="EMBL/GenBank/DDBJ databases">
        <title>Transcriptome assembly of Aceria tosichella (Wheat curl mite) Type 2.</title>
        <authorList>
            <person name="Scully E.D."/>
            <person name="Geib S.M."/>
            <person name="Palmer N.A."/>
            <person name="Gupta A.K."/>
            <person name="Sarath G."/>
            <person name="Tatineni S."/>
        </authorList>
    </citation>
    <scope>NUCLEOTIDE SEQUENCE</scope>
    <source>
        <strain evidence="2">LincolnNE</strain>
    </source>
</reference>
<dbReference type="SUPFAM" id="SSF52833">
    <property type="entry name" value="Thioredoxin-like"/>
    <property type="match status" value="1"/>
</dbReference>
<dbReference type="GO" id="GO:0005737">
    <property type="term" value="C:cytoplasm"/>
    <property type="evidence" value="ECO:0007669"/>
    <property type="project" value="TreeGrafter"/>
</dbReference>
<organism evidence="2">
    <name type="scientific">Aceria tosichella</name>
    <name type="common">wheat curl mite</name>
    <dbReference type="NCBI Taxonomy" id="561515"/>
    <lineage>
        <taxon>Eukaryota</taxon>
        <taxon>Metazoa</taxon>
        <taxon>Ecdysozoa</taxon>
        <taxon>Arthropoda</taxon>
        <taxon>Chelicerata</taxon>
        <taxon>Arachnida</taxon>
        <taxon>Acari</taxon>
        <taxon>Acariformes</taxon>
        <taxon>Trombidiformes</taxon>
        <taxon>Prostigmata</taxon>
        <taxon>Eupodina</taxon>
        <taxon>Eriophyoidea</taxon>
        <taxon>Eriophyidae</taxon>
        <taxon>Eriophyinae</taxon>
        <taxon>Aceriini</taxon>
        <taxon>Aceria</taxon>
    </lineage>
</organism>
<dbReference type="InterPro" id="IPR051033">
    <property type="entry name" value="SH3BGR"/>
</dbReference>
<dbReference type="PROSITE" id="PS51354">
    <property type="entry name" value="GLUTAREDOXIN_2"/>
    <property type="match status" value="1"/>
</dbReference>
<dbReference type="PANTHER" id="PTHR12232">
    <property type="entry name" value="SH3 DOMAIN-BINDING GLUTAMIC ACID-RICH-LIKE PROTEIN"/>
    <property type="match status" value="1"/>
</dbReference>
<gene>
    <name evidence="2" type="primary">Sh3beta</name>
    <name evidence="2" type="ORF">g.20565</name>
</gene>
<dbReference type="InterPro" id="IPR036249">
    <property type="entry name" value="Thioredoxin-like_sf"/>
</dbReference>
<name>A0A6G1S5U0_9ACAR</name>
<comment type="similarity">
    <text evidence="1">Belongs to the SH3BGR family.</text>
</comment>
<dbReference type="AlphaFoldDB" id="A0A6G1S5U0"/>
<dbReference type="InterPro" id="IPR006993">
    <property type="entry name" value="Glut_rich_SH3-bd"/>
</dbReference>
<dbReference type="Pfam" id="PF04908">
    <property type="entry name" value="SH3BGR"/>
    <property type="match status" value="1"/>
</dbReference>
<protein>
    <submittedName>
        <fullName evidence="2">SH3 domain-binding glutamic acid-rich</fullName>
    </submittedName>
</protein>
<proteinExistence type="inferred from homology"/>
<dbReference type="EMBL" id="GGYP01001105">
    <property type="protein sequence ID" value="MDE45876.1"/>
    <property type="molecule type" value="Transcribed_RNA"/>
</dbReference>
<accession>A0A6G1S5U0</accession>
<sequence>MAIKVYISQVSASNETKKRQQRAQMILDSLNINYELIDVTEPGHEKERDQLQTVCKKRNSQTVALPPQFFNDDFYCGDYEDFDAANDEDKVKVLLKIESEPNQDGA</sequence>
<dbReference type="Gene3D" id="3.40.30.10">
    <property type="entry name" value="Glutaredoxin"/>
    <property type="match status" value="1"/>
</dbReference>
<dbReference type="PANTHER" id="PTHR12232:SF15">
    <property type="entry name" value="SH3 DOMAIN-BINDING GLUTAMIC ACID-RICH PROTEIN HOMOLOG"/>
    <property type="match status" value="1"/>
</dbReference>